<protein>
    <recommendedName>
        <fullName evidence="1">PKD domain-containing protein</fullName>
    </recommendedName>
</protein>
<reference evidence="2 3" key="1">
    <citation type="journal article" date="2015" name="Microbes Environ.">
        <title>Distribution and evolution of nitrogen fixation genes in the phylum bacteroidetes.</title>
        <authorList>
            <person name="Inoue J."/>
            <person name="Oshima K."/>
            <person name="Suda W."/>
            <person name="Sakamoto M."/>
            <person name="Iino T."/>
            <person name="Noda S."/>
            <person name="Hongoh Y."/>
            <person name="Hattori M."/>
            <person name="Ohkuma M."/>
        </authorList>
    </citation>
    <scope>NUCLEOTIDE SEQUENCE [LARGE SCALE GENOMIC DNA]</scope>
    <source>
        <strain evidence="2">JCM 15548</strain>
    </source>
</reference>
<proteinExistence type="predicted"/>
<dbReference type="AlphaFoldDB" id="A0A0E9LZX3"/>
<dbReference type="CDD" id="cd00146">
    <property type="entry name" value="PKD"/>
    <property type="match status" value="1"/>
</dbReference>
<organism evidence="2 3">
    <name type="scientific">Geofilum rubicundum JCM 15548</name>
    <dbReference type="NCBI Taxonomy" id="1236989"/>
    <lineage>
        <taxon>Bacteria</taxon>
        <taxon>Pseudomonadati</taxon>
        <taxon>Bacteroidota</taxon>
        <taxon>Bacteroidia</taxon>
        <taxon>Marinilabiliales</taxon>
        <taxon>Marinilabiliaceae</taxon>
        <taxon>Geofilum</taxon>
    </lineage>
</organism>
<dbReference type="Proteomes" id="UP000032900">
    <property type="component" value="Unassembled WGS sequence"/>
</dbReference>
<evidence type="ECO:0000313" key="3">
    <source>
        <dbReference type="Proteomes" id="UP000032900"/>
    </source>
</evidence>
<dbReference type="EMBL" id="BAZW01000038">
    <property type="protein sequence ID" value="GAO31117.1"/>
    <property type="molecule type" value="Genomic_DNA"/>
</dbReference>
<sequence>MPNEAETMDSNTAIEGSAPLEIRFTDESKGHITAWEWDFGNATAVERDPFHLFTVVGVHKVSLRVANTMTEFACESTDSVLTVSITEMELEAPNTFTPNGDGANDEFRIYYKSVKNFSMVIFNRWGRKVYESTDPAEGWDGTIANGMADPGVYFYVIEAEGYNRNEKKKLQGPIHLIRGKN</sequence>
<dbReference type="PROSITE" id="PS50093">
    <property type="entry name" value="PKD"/>
    <property type="match status" value="1"/>
</dbReference>
<name>A0A0E9LZX3_9BACT</name>
<dbReference type="Pfam" id="PF18911">
    <property type="entry name" value="PKD_4"/>
    <property type="match status" value="1"/>
</dbReference>
<dbReference type="NCBIfam" id="TIGR04131">
    <property type="entry name" value="Bac_Flav_CTERM"/>
    <property type="match status" value="1"/>
</dbReference>
<keyword evidence="3" id="KW-1185">Reference proteome</keyword>
<dbReference type="STRING" id="1236989.JCM15548_13454"/>
<dbReference type="SMART" id="SM00089">
    <property type="entry name" value="PKD"/>
    <property type="match status" value="1"/>
</dbReference>
<feature type="domain" description="PKD" evidence="1">
    <location>
        <begin position="5"/>
        <end position="88"/>
    </location>
</feature>
<dbReference type="SUPFAM" id="SSF49299">
    <property type="entry name" value="PKD domain"/>
    <property type="match status" value="1"/>
</dbReference>
<dbReference type="InterPro" id="IPR035986">
    <property type="entry name" value="PKD_dom_sf"/>
</dbReference>
<dbReference type="InterPro" id="IPR022409">
    <property type="entry name" value="PKD/Chitinase_dom"/>
</dbReference>
<dbReference type="InterPro" id="IPR026341">
    <property type="entry name" value="T9SS_type_B"/>
</dbReference>
<dbReference type="InterPro" id="IPR013783">
    <property type="entry name" value="Ig-like_fold"/>
</dbReference>
<dbReference type="Pfam" id="PF13585">
    <property type="entry name" value="CHU_C"/>
    <property type="match status" value="1"/>
</dbReference>
<evidence type="ECO:0000259" key="1">
    <source>
        <dbReference type="PROSITE" id="PS50093"/>
    </source>
</evidence>
<gene>
    <name evidence="2" type="ORF">JCM15548_13454</name>
</gene>
<dbReference type="InterPro" id="IPR000601">
    <property type="entry name" value="PKD_dom"/>
</dbReference>
<evidence type="ECO:0000313" key="2">
    <source>
        <dbReference type="EMBL" id="GAO31117.1"/>
    </source>
</evidence>
<dbReference type="Gene3D" id="2.60.40.10">
    <property type="entry name" value="Immunoglobulins"/>
    <property type="match status" value="1"/>
</dbReference>
<comment type="caution">
    <text evidence="2">The sequence shown here is derived from an EMBL/GenBank/DDBJ whole genome shotgun (WGS) entry which is preliminary data.</text>
</comment>
<accession>A0A0E9LZX3</accession>